<proteinExistence type="predicted"/>
<gene>
    <name evidence="1" type="ORF">B6S12_03995</name>
</gene>
<organism evidence="1 2">
    <name type="scientific">Helicobacter valdiviensis</name>
    <dbReference type="NCBI Taxonomy" id="1458358"/>
    <lineage>
        <taxon>Bacteria</taxon>
        <taxon>Pseudomonadati</taxon>
        <taxon>Campylobacterota</taxon>
        <taxon>Epsilonproteobacteria</taxon>
        <taxon>Campylobacterales</taxon>
        <taxon>Helicobacteraceae</taxon>
        <taxon>Helicobacter</taxon>
    </lineage>
</organism>
<comment type="caution">
    <text evidence="1">The sequence shown here is derived from an EMBL/GenBank/DDBJ whole genome shotgun (WGS) entry which is preliminary data.</text>
</comment>
<evidence type="ECO:0000313" key="2">
    <source>
        <dbReference type="Proteomes" id="UP000249746"/>
    </source>
</evidence>
<dbReference type="AlphaFoldDB" id="A0A2W6PNS9"/>
<evidence type="ECO:0000313" key="1">
    <source>
        <dbReference type="EMBL" id="PZT48363.1"/>
    </source>
</evidence>
<accession>A0A2W6PNS9</accession>
<keyword evidence="2" id="KW-1185">Reference proteome</keyword>
<dbReference type="OrthoDB" id="9825560at2"/>
<dbReference type="Proteomes" id="UP000249746">
    <property type="component" value="Unassembled WGS sequence"/>
</dbReference>
<reference evidence="1 2" key="1">
    <citation type="submission" date="2017-03" db="EMBL/GenBank/DDBJ databases">
        <title>Genomic and clinical evidence uncovers the enterohepatic species Helicobacter valdiviensis as a potential human intestinal pathogen.</title>
        <authorList>
            <person name="Fresia P."/>
            <person name="Jara R."/>
            <person name="Sierra R."/>
            <person name="Ferres I."/>
            <person name="Greif G."/>
            <person name="Iraola G."/>
            <person name="Collado L."/>
        </authorList>
    </citation>
    <scope>NUCLEOTIDE SEQUENCE [LARGE SCALE GENOMIC DNA]</scope>
    <source>
        <strain evidence="1 2">WBE14</strain>
    </source>
</reference>
<evidence type="ECO:0008006" key="3">
    <source>
        <dbReference type="Google" id="ProtNLM"/>
    </source>
</evidence>
<sequence length="152" mass="18488">MLNEMKFKYVPPTEFQSKESLKEFVAHLFNLDKHFNKDTEHNQYYSFNQKSYCNLKSSYLGENLCFNDENFRKIEAKFTLEFLNHYTHKQVKSDTLYFAFPHDFYDENCFIKIVQYLEQKKTFKDKIFSYVVVHLNAGAFHLHRLFVERKYG</sequence>
<protein>
    <recommendedName>
        <fullName evidence="3">Relaxase</fullName>
    </recommendedName>
</protein>
<dbReference type="EMBL" id="NBIU01000008">
    <property type="protein sequence ID" value="PZT48363.1"/>
    <property type="molecule type" value="Genomic_DNA"/>
</dbReference>
<name>A0A2W6PNS9_9HELI</name>